<evidence type="ECO:0000256" key="2">
    <source>
        <dbReference type="ARBA" id="ARBA00022801"/>
    </source>
</evidence>
<reference evidence="3 4" key="1">
    <citation type="submission" date="2020-07" db="EMBL/GenBank/DDBJ databases">
        <title>Genome of Haloechinothrix sp.</title>
        <authorList>
            <person name="Tang S.-K."/>
            <person name="Yang L."/>
            <person name="Zhu W.-Y."/>
        </authorList>
    </citation>
    <scope>NUCLEOTIDE SEQUENCE [LARGE SCALE GENOMIC DNA]</scope>
    <source>
        <strain evidence="3 4">YIM 98757</strain>
    </source>
</reference>
<protein>
    <submittedName>
        <fullName evidence="3">MBL fold metallo-hydrolase</fullName>
    </submittedName>
</protein>
<dbReference type="Proteomes" id="UP000582974">
    <property type="component" value="Unassembled WGS sequence"/>
</dbReference>
<organism evidence="3 4">
    <name type="scientific">Haloechinothrix aidingensis</name>
    <dbReference type="NCBI Taxonomy" id="2752311"/>
    <lineage>
        <taxon>Bacteria</taxon>
        <taxon>Bacillati</taxon>
        <taxon>Actinomycetota</taxon>
        <taxon>Actinomycetes</taxon>
        <taxon>Pseudonocardiales</taxon>
        <taxon>Pseudonocardiaceae</taxon>
        <taxon>Haloechinothrix</taxon>
    </lineage>
</organism>
<keyword evidence="4" id="KW-1185">Reference proteome</keyword>
<dbReference type="GO" id="GO:0042781">
    <property type="term" value="F:3'-tRNA processing endoribonuclease activity"/>
    <property type="evidence" value="ECO:0007669"/>
    <property type="project" value="TreeGrafter"/>
</dbReference>
<dbReference type="CDD" id="cd07719">
    <property type="entry name" value="arylsulfatase_AtsA-like_MBL-fold"/>
    <property type="match status" value="1"/>
</dbReference>
<accession>A0A838ABI7</accession>
<dbReference type="RefSeq" id="WP_180893417.1">
    <property type="nucleotide sequence ID" value="NZ_JACCKD010000004.1"/>
</dbReference>
<dbReference type="PANTHER" id="PTHR46018:SF2">
    <property type="entry name" value="ZINC PHOSPHODIESTERASE ELAC PROTEIN 1"/>
    <property type="match status" value="1"/>
</dbReference>
<sequence>MTTKLVLLGTAGGPTPHGHRFSPAQAIVVDGAAYVFDCGNGVAHQLARAGIPFSAIRAVFVTHNHSDHNADIGSLLMLGWSGLRSPVRIIGPPPIETMVKQVLEGHRYDLDLRVADEGRRPLHEMLDITESSGGGVVYTDEHVTVTATLVDHPPVDPAFGFRIDTADRSIVISGDTVPCDNLVELATGADVLVHETMHVPALDGLLSRHNGSRVREHLLASHTRSDEVGPVAERAGVPLLVLSHLTPADGSVDDAVWQREAEKGFSGTVVVGQDLQEL</sequence>
<keyword evidence="1" id="KW-0540">Nuclease</keyword>
<name>A0A838ABI7_9PSEU</name>
<evidence type="ECO:0000256" key="1">
    <source>
        <dbReference type="ARBA" id="ARBA00022759"/>
    </source>
</evidence>
<dbReference type="PANTHER" id="PTHR46018">
    <property type="entry name" value="ZINC PHOSPHODIESTERASE ELAC PROTEIN 1"/>
    <property type="match status" value="1"/>
</dbReference>
<dbReference type="InterPro" id="IPR044094">
    <property type="entry name" value="AtsA-like_MBL-fold"/>
</dbReference>
<keyword evidence="2 3" id="KW-0378">Hydrolase</keyword>
<gene>
    <name evidence="3" type="ORF">H0B56_13740</name>
</gene>
<proteinExistence type="predicted"/>
<dbReference type="Gene3D" id="3.60.15.10">
    <property type="entry name" value="Ribonuclease Z/Hydroxyacylglutathione hydrolase-like"/>
    <property type="match status" value="1"/>
</dbReference>
<dbReference type="EMBL" id="JACCKD010000004">
    <property type="protein sequence ID" value="MBA0126609.1"/>
    <property type="molecule type" value="Genomic_DNA"/>
</dbReference>
<dbReference type="Pfam" id="PF23023">
    <property type="entry name" value="Anti-Pycsar_Apyc1"/>
    <property type="match status" value="1"/>
</dbReference>
<dbReference type="AlphaFoldDB" id="A0A838ABI7"/>
<comment type="caution">
    <text evidence="3">The sequence shown here is derived from an EMBL/GenBank/DDBJ whole genome shotgun (WGS) entry which is preliminary data.</text>
</comment>
<evidence type="ECO:0000313" key="3">
    <source>
        <dbReference type="EMBL" id="MBA0126609.1"/>
    </source>
</evidence>
<evidence type="ECO:0000313" key="4">
    <source>
        <dbReference type="Proteomes" id="UP000582974"/>
    </source>
</evidence>
<keyword evidence="1" id="KW-0255">Endonuclease</keyword>
<dbReference type="InterPro" id="IPR036866">
    <property type="entry name" value="RibonucZ/Hydroxyglut_hydro"/>
</dbReference>
<dbReference type="SUPFAM" id="SSF56281">
    <property type="entry name" value="Metallo-hydrolase/oxidoreductase"/>
    <property type="match status" value="1"/>
</dbReference>